<gene>
    <name evidence="3" type="primary">LOC107066983</name>
</gene>
<keyword evidence="2" id="KW-1185">Reference proteome</keyword>
<sequence>MDFIDEVEKFMHKCWKSILMEVSEAIVFIDSAAAECLHWHTGDQGYLVLKAAGAFSVHELAAYDLHNVKDKNDRKAVIISTSVYANFYEYLIKMIMEHNTFKSYTIISTVHYMTMCYDNNLSDKEMKNYTKLKEDLQNILSFKDPLQNIPIDIIYIPIFISLLTKDLFTTPPFANLMPPINIPEPNKIKEIELYINHFVSSLESLFHHLNITEDIYSIGKCSDYIADTLKNLPAAIKRRSKLYGTSGSKMSLILIDRTLDLCAATSHDTNSVLSRMLCILPHLPNHTNDIAVNMNPIVCESMIDAPFIEIPGCLATTDRNLIDILISKKQQAVLLTANHLLQTILTTKESPKSKITTRVSVHSLEKQMYKFQNKNEIYSTLQSNKQLQIIWAIVQSLKSDKNMQIELLLSIEKLVTQNVAVSRDSSSVLAQLSNIIKTRHDRKLDTENLLALLIYVYALAGTQIHFSPAQEQLLEESLSTALYEDIKVFNENTNITNRIYEQILLLLGVTDDESAREISKKTAKHFMTILHDIAKKREGLRNYVSLVSDPHPSEMVQYVGILEQLVKDIINPKRSKIHDLHNKSLQSSISFNLFSKSKTDHHPADNQWILIYVVGGITPEESKKVQEIVSTYKTNCSITLAGSRLLNPLDIVNEVLLKFMNINI</sequence>
<dbReference type="InterPro" id="IPR027482">
    <property type="entry name" value="Sec1-like_dom2"/>
</dbReference>
<name>A0ABM1IBG9_POLDO</name>
<comment type="similarity">
    <text evidence="1">Belongs to the STXBP/unc-18/SEC1 family.</text>
</comment>
<dbReference type="SUPFAM" id="SSF56815">
    <property type="entry name" value="Sec1/munc18-like (SM) proteins"/>
    <property type="match status" value="2"/>
</dbReference>
<organism evidence="2 3">
    <name type="scientific">Polistes dominula</name>
    <name type="common">European paper wasp</name>
    <name type="synonym">Vespa dominula</name>
    <dbReference type="NCBI Taxonomy" id="743375"/>
    <lineage>
        <taxon>Eukaryota</taxon>
        <taxon>Metazoa</taxon>
        <taxon>Ecdysozoa</taxon>
        <taxon>Arthropoda</taxon>
        <taxon>Hexapoda</taxon>
        <taxon>Insecta</taxon>
        <taxon>Pterygota</taxon>
        <taxon>Neoptera</taxon>
        <taxon>Endopterygota</taxon>
        <taxon>Hymenoptera</taxon>
        <taxon>Apocrita</taxon>
        <taxon>Aculeata</taxon>
        <taxon>Vespoidea</taxon>
        <taxon>Vespidae</taxon>
        <taxon>Polistinae</taxon>
        <taxon>Polistini</taxon>
        <taxon>Polistes</taxon>
    </lineage>
</organism>
<dbReference type="InterPro" id="IPR036045">
    <property type="entry name" value="Sec1-like_sf"/>
</dbReference>
<dbReference type="PANTHER" id="PTHR11679">
    <property type="entry name" value="VESICLE PROTEIN SORTING-ASSOCIATED"/>
    <property type="match status" value="1"/>
</dbReference>
<dbReference type="GeneID" id="107066983"/>
<protein>
    <submittedName>
        <fullName evidence="3">Sec1 family domain-containing protein 2-like isoform X1</fullName>
    </submittedName>
</protein>
<evidence type="ECO:0000313" key="2">
    <source>
        <dbReference type="Proteomes" id="UP000694924"/>
    </source>
</evidence>
<evidence type="ECO:0000256" key="1">
    <source>
        <dbReference type="ARBA" id="ARBA00009884"/>
    </source>
</evidence>
<proteinExistence type="inferred from homology"/>
<dbReference type="RefSeq" id="XP_015177556.1">
    <property type="nucleotide sequence ID" value="XM_015322070.1"/>
</dbReference>
<dbReference type="InterPro" id="IPR001619">
    <property type="entry name" value="Sec1-like"/>
</dbReference>
<dbReference type="Gene3D" id="3.40.50.1910">
    <property type="match status" value="1"/>
</dbReference>
<accession>A0ABM1IBG9</accession>
<reference evidence="3" key="1">
    <citation type="submission" date="2025-08" db="UniProtKB">
        <authorList>
            <consortium name="RefSeq"/>
        </authorList>
    </citation>
    <scope>IDENTIFICATION</scope>
    <source>
        <tissue evidence="3">Whole body</tissue>
    </source>
</reference>
<evidence type="ECO:0000313" key="3">
    <source>
        <dbReference type="RefSeq" id="XP_015177556.1"/>
    </source>
</evidence>
<dbReference type="Proteomes" id="UP000694924">
    <property type="component" value="Unplaced"/>
</dbReference>